<dbReference type="AlphaFoldDB" id="A0A6B0UGK5"/>
<feature type="region of interest" description="Disordered" evidence="1">
    <location>
        <begin position="46"/>
        <end position="105"/>
    </location>
</feature>
<proteinExistence type="predicted"/>
<name>A0A6B0UGK5_IXORI</name>
<evidence type="ECO:0000313" key="2">
    <source>
        <dbReference type="EMBL" id="MXU88970.1"/>
    </source>
</evidence>
<sequence length="105" mass="10773">MTAALDLCPAAAAAAALAGGMECLVLRRLYSDTMLWMVFSVTTVYTRSGSSTPSSDGGSAAGSDDESESVLEGRRPLGEPPAMPSLRSPWPCGRISGSVSGCAMR</sequence>
<reference evidence="2" key="1">
    <citation type="submission" date="2019-12" db="EMBL/GenBank/DDBJ databases">
        <title>An insight into the sialome of adult female Ixodes ricinus ticks feeding for 6 days.</title>
        <authorList>
            <person name="Perner J."/>
            <person name="Ribeiro J.M.C."/>
        </authorList>
    </citation>
    <scope>NUCLEOTIDE SEQUENCE</scope>
    <source>
        <strain evidence="2">Semi-engorged</strain>
        <tissue evidence="2">Salivary glands</tissue>
    </source>
</reference>
<dbReference type="EMBL" id="GIFC01006887">
    <property type="protein sequence ID" value="MXU88970.1"/>
    <property type="molecule type" value="Transcribed_RNA"/>
</dbReference>
<accession>A0A6B0UGK5</accession>
<feature type="compositionally biased region" description="Low complexity" evidence="1">
    <location>
        <begin position="48"/>
        <end position="62"/>
    </location>
</feature>
<protein>
    <submittedName>
        <fullName evidence="2">Putative secreted protein</fullName>
    </submittedName>
</protein>
<organism evidence="2">
    <name type="scientific">Ixodes ricinus</name>
    <name type="common">Common tick</name>
    <name type="synonym">Acarus ricinus</name>
    <dbReference type="NCBI Taxonomy" id="34613"/>
    <lineage>
        <taxon>Eukaryota</taxon>
        <taxon>Metazoa</taxon>
        <taxon>Ecdysozoa</taxon>
        <taxon>Arthropoda</taxon>
        <taxon>Chelicerata</taxon>
        <taxon>Arachnida</taxon>
        <taxon>Acari</taxon>
        <taxon>Parasitiformes</taxon>
        <taxon>Ixodida</taxon>
        <taxon>Ixodoidea</taxon>
        <taxon>Ixodidae</taxon>
        <taxon>Ixodinae</taxon>
        <taxon>Ixodes</taxon>
    </lineage>
</organism>
<evidence type="ECO:0000256" key="1">
    <source>
        <dbReference type="SAM" id="MobiDB-lite"/>
    </source>
</evidence>